<dbReference type="Proteomes" id="UP001331761">
    <property type="component" value="Unassembled WGS sequence"/>
</dbReference>
<sequence>MRQDGWWLGKWCLLCSLATLTSCGVDVGRAILHPKTFEESLCAYVVATFIGGWIIVLTAVISYWLWYRVPVPRYTYKLVTGTGDAERTIRDAAASTPGAVPAGERLSRRTASKENSVSDESPLGRAVLRMAADGDHHTANTITCRTHQSPDRASTSHVETPIHHHPDCYYAAEQPTQAISVEEDDLE</sequence>
<name>A0AAN8IX51_TRICO</name>
<gene>
    <name evidence="4" type="ORF">GCK32_017635</name>
</gene>
<keyword evidence="2" id="KW-0812">Transmembrane</keyword>
<feature type="chain" id="PRO_5042908151" evidence="3">
    <location>
        <begin position="24"/>
        <end position="187"/>
    </location>
</feature>
<organism evidence="4 5">
    <name type="scientific">Trichostrongylus colubriformis</name>
    <name type="common">Black scour worm</name>
    <dbReference type="NCBI Taxonomy" id="6319"/>
    <lineage>
        <taxon>Eukaryota</taxon>
        <taxon>Metazoa</taxon>
        <taxon>Ecdysozoa</taxon>
        <taxon>Nematoda</taxon>
        <taxon>Chromadorea</taxon>
        <taxon>Rhabditida</taxon>
        <taxon>Rhabditina</taxon>
        <taxon>Rhabditomorpha</taxon>
        <taxon>Strongyloidea</taxon>
        <taxon>Trichostrongylidae</taxon>
        <taxon>Trichostrongylus</taxon>
    </lineage>
</organism>
<evidence type="ECO:0000313" key="5">
    <source>
        <dbReference type="Proteomes" id="UP001331761"/>
    </source>
</evidence>
<dbReference type="PROSITE" id="PS51257">
    <property type="entry name" value="PROKAR_LIPOPROTEIN"/>
    <property type="match status" value="1"/>
</dbReference>
<feature type="signal peptide" evidence="3">
    <location>
        <begin position="1"/>
        <end position="23"/>
    </location>
</feature>
<evidence type="ECO:0000256" key="1">
    <source>
        <dbReference type="SAM" id="MobiDB-lite"/>
    </source>
</evidence>
<proteinExistence type="predicted"/>
<comment type="caution">
    <text evidence="4">The sequence shown here is derived from an EMBL/GenBank/DDBJ whole genome shotgun (WGS) entry which is preliminary data.</text>
</comment>
<keyword evidence="2" id="KW-0472">Membrane</keyword>
<feature type="compositionally biased region" description="Polar residues" evidence="1">
    <location>
        <begin position="139"/>
        <end position="158"/>
    </location>
</feature>
<keyword evidence="5" id="KW-1185">Reference proteome</keyword>
<evidence type="ECO:0000313" key="4">
    <source>
        <dbReference type="EMBL" id="KAK5967894.1"/>
    </source>
</evidence>
<evidence type="ECO:0000256" key="3">
    <source>
        <dbReference type="SAM" id="SignalP"/>
    </source>
</evidence>
<reference evidence="4 5" key="1">
    <citation type="submission" date="2019-10" db="EMBL/GenBank/DDBJ databases">
        <title>Assembly and Annotation for the nematode Trichostrongylus colubriformis.</title>
        <authorList>
            <person name="Martin J."/>
        </authorList>
    </citation>
    <scope>NUCLEOTIDE SEQUENCE [LARGE SCALE GENOMIC DNA]</scope>
    <source>
        <strain evidence="4">G859</strain>
        <tissue evidence="4">Whole worm</tissue>
    </source>
</reference>
<accession>A0AAN8IX51</accession>
<feature type="region of interest" description="Disordered" evidence="1">
    <location>
        <begin position="92"/>
        <end position="124"/>
    </location>
</feature>
<evidence type="ECO:0000256" key="2">
    <source>
        <dbReference type="SAM" id="Phobius"/>
    </source>
</evidence>
<dbReference type="AlphaFoldDB" id="A0AAN8IX51"/>
<protein>
    <submittedName>
        <fullName evidence="4">Uncharacterized protein</fullName>
    </submittedName>
</protein>
<feature type="transmembrane region" description="Helical" evidence="2">
    <location>
        <begin position="43"/>
        <end position="67"/>
    </location>
</feature>
<keyword evidence="2" id="KW-1133">Transmembrane helix</keyword>
<keyword evidence="3" id="KW-0732">Signal</keyword>
<dbReference type="EMBL" id="WIXE01021962">
    <property type="protein sequence ID" value="KAK5967894.1"/>
    <property type="molecule type" value="Genomic_DNA"/>
</dbReference>
<feature type="region of interest" description="Disordered" evidence="1">
    <location>
        <begin position="139"/>
        <end position="161"/>
    </location>
</feature>